<dbReference type="AlphaFoldDB" id="A0A397T2S9"/>
<protein>
    <submittedName>
        <fullName evidence="1">Uncharacterized protein</fullName>
    </submittedName>
</protein>
<proteinExistence type="predicted"/>
<evidence type="ECO:0000313" key="2">
    <source>
        <dbReference type="Proteomes" id="UP000265703"/>
    </source>
</evidence>
<accession>A0A397T2S9</accession>
<reference evidence="1 2" key="1">
    <citation type="submission" date="2018-06" db="EMBL/GenBank/DDBJ databases">
        <title>Comparative genomics reveals the genomic features of Rhizophagus irregularis, R. cerebriforme, R. diaphanum and Gigaspora rosea, and their symbiotic lifestyle signature.</title>
        <authorList>
            <person name="Morin E."/>
            <person name="San Clemente H."/>
            <person name="Chen E.C.H."/>
            <person name="De La Providencia I."/>
            <person name="Hainaut M."/>
            <person name="Kuo A."/>
            <person name="Kohler A."/>
            <person name="Murat C."/>
            <person name="Tang N."/>
            <person name="Roy S."/>
            <person name="Loubradou J."/>
            <person name="Henrissat B."/>
            <person name="Grigoriev I.V."/>
            <person name="Corradi N."/>
            <person name="Roux C."/>
            <person name="Martin F.M."/>
        </authorList>
    </citation>
    <scope>NUCLEOTIDE SEQUENCE [LARGE SCALE GENOMIC DNA]</scope>
    <source>
        <strain evidence="1 2">DAOM 227022</strain>
    </source>
</reference>
<comment type="caution">
    <text evidence="1">The sequence shown here is derived from an EMBL/GenBank/DDBJ whole genome shotgun (WGS) entry which is preliminary data.</text>
</comment>
<organism evidence="1 2">
    <name type="scientific">Glomus cerebriforme</name>
    <dbReference type="NCBI Taxonomy" id="658196"/>
    <lineage>
        <taxon>Eukaryota</taxon>
        <taxon>Fungi</taxon>
        <taxon>Fungi incertae sedis</taxon>
        <taxon>Mucoromycota</taxon>
        <taxon>Glomeromycotina</taxon>
        <taxon>Glomeromycetes</taxon>
        <taxon>Glomerales</taxon>
        <taxon>Glomeraceae</taxon>
        <taxon>Glomus</taxon>
    </lineage>
</organism>
<evidence type="ECO:0000313" key="1">
    <source>
        <dbReference type="EMBL" id="RIA90397.1"/>
    </source>
</evidence>
<dbReference type="Proteomes" id="UP000265703">
    <property type="component" value="Unassembled WGS sequence"/>
</dbReference>
<name>A0A397T2S9_9GLOM</name>
<dbReference type="EMBL" id="QKYT01000182">
    <property type="protein sequence ID" value="RIA90397.1"/>
    <property type="molecule type" value="Genomic_DNA"/>
</dbReference>
<dbReference type="OrthoDB" id="2394806at2759"/>
<gene>
    <name evidence="1" type="ORF">C1645_823384</name>
</gene>
<keyword evidence="2" id="KW-1185">Reference proteome</keyword>
<sequence length="108" mass="12791">MVKAVDQVEDMCKLHTYYITNAKRELPYYAIDTSECSLCEKMIDALIKINDNLQTKFYMNPLQVIGYVIDPFRKNQEKLIKEKVDWFLDELVYKMTQRTGKVIFVPTL</sequence>